<evidence type="ECO:0000313" key="2">
    <source>
        <dbReference type="Proteomes" id="UP000656548"/>
    </source>
</evidence>
<organism evidence="1 2">
    <name type="scientific">Amycolatopsis roodepoortensis</name>
    <dbReference type="NCBI Taxonomy" id="700274"/>
    <lineage>
        <taxon>Bacteria</taxon>
        <taxon>Bacillati</taxon>
        <taxon>Actinomycetota</taxon>
        <taxon>Actinomycetes</taxon>
        <taxon>Pseudonocardiales</taxon>
        <taxon>Pseudonocardiaceae</taxon>
        <taxon>Amycolatopsis</taxon>
    </lineage>
</organism>
<protein>
    <submittedName>
        <fullName evidence="1">Uncharacterized protein</fullName>
    </submittedName>
</protein>
<keyword evidence="2" id="KW-1185">Reference proteome</keyword>
<dbReference type="Proteomes" id="UP000656548">
    <property type="component" value="Unassembled WGS sequence"/>
</dbReference>
<reference evidence="1 2" key="1">
    <citation type="submission" date="2020-10" db="EMBL/GenBank/DDBJ databases">
        <title>Sequencing the genomes of 1000 actinobacteria strains.</title>
        <authorList>
            <person name="Klenk H.-P."/>
        </authorList>
    </citation>
    <scope>NUCLEOTIDE SEQUENCE [LARGE SCALE GENOMIC DNA]</scope>
    <source>
        <strain evidence="1 2">DSM 46661</strain>
    </source>
</reference>
<comment type="caution">
    <text evidence="1">The sequence shown here is derived from an EMBL/GenBank/DDBJ whole genome shotgun (WGS) entry which is preliminary data.</text>
</comment>
<evidence type="ECO:0000313" key="1">
    <source>
        <dbReference type="EMBL" id="MBE1578744.1"/>
    </source>
</evidence>
<proteinExistence type="predicted"/>
<sequence length="35" mass="3799">MNRPTRAEQRKARNALFGQALTVAFALLLAAATRA</sequence>
<name>A0ABR9LDK1_9PSEU</name>
<dbReference type="EMBL" id="JADBEJ010000005">
    <property type="protein sequence ID" value="MBE1578744.1"/>
    <property type="molecule type" value="Genomic_DNA"/>
</dbReference>
<accession>A0ABR9LDK1</accession>
<gene>
    <name evidence="1" type="ORF">H4W30_005804</name>
</gene>